<dbReference type="Proteomes" id="UP000800092">
    <property type="component" value="Unassembled WGS sequence"/>
</dbReference>
<evidence type="ECO:0000256" key="6">
    <source>
        <dbReference type="ARBA" id="ARBA00023239"/>
    </source>
</evidence>
<reference evidence="9" key="1">
    <citation type="journal article" date="2020" name="Stud. Mycol.">
        <title>101 Dothideomycetes genomes: a test case for predicting lifestyles and emergence of pathogens.</title>
        <authorList>
            <person name="Haridas S."/>
            <person name="Albert R."/>
            <person name="Binder M."/>
            <person name="Bloem J."/>
            <person name="Labutti K."/>
            <person name="Salamov A."/>
            <person name="Andreopoulos B."/>
            <person name="Baker S."/>
            <person name="Barry K."/>
            <person name="Bills G."/>
            <person name="Bluhm B."/>
            <person name="Cannon C."/>
            <person name="Castanera R."/>
            <person name="Culley D."/>
            <person name="Daum C."/>
            <person name="Ezra D."/>
            <person name="Gonzalez J."/>
            <person name="Henrissat B."/>
            <person name="Kuo A."/>
            <person name="Liang C."/>
            <person name="Lipzen A."/>
            <person name="Lutzoni F."/>
            <person name="Magnuson J."/>
            <person name="Mondo S."/>
            <person name="Nolan M."/>
            <person name="Ohm R."/>
            <person name="Pangilinan J."/>
            <person name="Park H.-J."/>
            <person name="Ramirez L."/>
            <person name="Alfaro M."/>
            <person name="Sun H."/>
            <person name="Tritt A."/>
            <person name="Yoshinaga Y."/>
            <person name="Zwiers L.-H."/>
            <person name="Turgeon B."/>
            <person name="Goodwin S."/>
            <person name="Spatafora J."/>
            <person name="Crous P."/>
            <person name="Grigoriev I."/>
        </authorList>
    </citation>
    <scope>NUCLEOTIDE SEQUENCE</scope>
    <source>
        <strain evidence="9">Tuck. ex Michener</strain>
    </source>
</reference>
<feature type="binding site" evidence="7">
    <location>
        <position position="118"/>
    </location>
    <ligand>
        <name>Zn(2+)</name>
        <dbReference type="ChEBI" id="CHEBI:29105"/>
    </ligand>
</feature>
<name>A0A6A6HAG2_VIRVR</name>
<keyword evidence="4 7" id="KW-0862">Zinc</keyword>
<dbReference type="GO" id="GO:0046570">
    <property type="term" value="F:methylthioribulose 1-phosphate dehydratase activity"/>
    <property type="evidence" value="ECO:0007669"/>
    <property type="project" value="UniProtKB-UniRule"/>
</dbReference>
<evidence type="ECO:0000313" key="9">
    <source>
        <dbReference type="EMBL" id="KAF2235007.1"/>
    </source>
</evidence>
<evidence type="ECO:0000259" key="8">
    <source>
        <dbReference type="SMART" id="SM01007"/>
    </source>
</evidence>
<feature type="binding site" evidence="7">
    <location>
        <position position="101"/>
    </location>
    <ligand>
        <name>substrate</name>
    </ligand>
</feature>
<proteinExistence type="inferred from homology"/>
<evidence type="ECO:0000256" key="3">
    <source>
        <dbReference type="ARBA" id="ARBA00022723"/>
    </source>
</evidence>
<dbReference type="Gene3D" id="3.40.225.10">
    <property type="entry name" value="Class II aldolase/adducin N-terminal domain"/>
    <property type="match status" value="1"/>
</dbReference>
<feature type="domain" description="Class II aldolase/adducin N-terminal" evidence="8">
    <location>
        <begin position="32"/>
        <end position="231"/>
    </location>
</feature>
<comment type="similarity">
    <text evidence="7">Belongs to the aldolase class II family. MtnB subfamily.</text>
</comment>
<sequence>MAAESFEEDASSSVAAKEDELVISDSAQHPANLICELCRKFYNWGWVTGTGGGTSIRHGDHIFIAPSGVQKEMMQPRDIFVMDFHTRNYLRRPPSLKPSACTPLFLAAYDQGAGCCIHTHSQWAVLVTLLVERDLGKDACFEIECIEQIKGVPKGKGKQGNLGYYDRLRIPIIENTAHEEDLKDTLEGAIKKYPDAYAVLVRRHGIYIWGDNVVKAKTLCESLDYIFQLAVEMRKQKLLWAKPQTTWGKFQAWFESTTTTLPSGYHTQLYP</sequence>
<gene>
    <name evidence="7" type="primary">MDE1</name>
    <name evidence="9" type="ORF">EV356DRAFT_500929</name>
</gene>
<comment type="function">
    <text evidence="7">Catalyzes the dehydration of methylthioribulose-1-phosphate (MTRu-1-P) into 2,3-diketo-5-methylthiopentyl-1-phosphate (DK-MTP-1-P).</text>
</comment>
<keyword evidence="10" id="KW-1185">Reference proteome</keyword>
<comment type="catalytic activity">
    <reaction evidence="7">
        <text>5-(methylsulfanyl)-D-ribulose 1-phosphate = 5-methylsulfanyl-2,3-dioxopentyl phosphate + H2O</text>
        <dbReference type="Rhea" id="RHEA:15549"/>
        <dbReference type="ChEBI" id="CHEBI:15377"/>
        <dbReference type="ChEBI" id="CHEBI:58548"/>
        <dbReference type="ChEBI" id="CHEBI:58828"/>
        <dbReference type="EC" id="4.2.1.109"/>
    </reaction>
</comment>
<feature type="binding site" evidence="7">
    <location>
        <position position="120"/>
    </location>
    <ligand>
        <name>Zn(2+)</name>
        <dbReference type="ChEBI" id="CHEBI:29105"/>
    </ligand>
</feature>
<comment type="cofactor">
    <cofactor evidence="7">
        <name>Zn(2+)</name>
        <dbReference type="ChEBI" id="CHEBI:29105"/>
    </cofactor>
    <text evidence="7">Binds 1 zinc ion per subunit.</text>
</comment>
<feature type="active site" description="Proton donor/acceptor" evidence="7">
    <location>
        <position position="147"/>
    </location>
</feature>
<keyword evidence="6 7" id="KW-0456">Lyase</keyword>
<dbReference type="FunFam" id="3.40.225.10:FF:000003">
    <property type="entry name" value="Methylthioribulose-1-phosphate dehydratase"/>
    <property type="match status" value="1"/>
</dbReference>
<dbReference type="EMBL" id="ML991794">
    <property type="protein sequence ID" value="KAF2235007.1"/>
    <property type="molecule type" value="Genomic_DNA"/>
</dbReference>
<keyword evidence="2 7" id="KW-0028">Amino-acid biosynthesis</keyword>
<dbReference type="InterPro" id="IPR036409">
    <property type="entry name" value="Aldolase_II/adducin_N_sf"/>
</dbReference>
<protein>
    <recommendedName>
        <fullName evidence="7">Methylthioribulose-1-phosphate dehydratase</fullName>
        <shortName evidence="7">MTRu-1-P dehydratase</shortName>
        <ecNumber evidence="7">4.2.1.109</ecNumber>
    </recommendedName>
</protein>
<dbReference type="EC" id="4.2.1.109" evidence="7"/>
<dbReference type="PANTHER" id="PTHR10640:SF7">
    <property type="entry name" value="METHYLTHIORIBULOSE-1-PHOSPHATE DEHYDRATASE"/>
    <property type="match status" value="1"/>
</dbReference>
<dbReference type="NCBIfam" id="TIGR03328">
    <property type="entry name" value="salvage_mtnB"/>
    <property type="match status" value="1"/>
</dbReference>
<dbReference type="GO" id="GO:0019509">
    <property type="term" value="P:L-methionine salvage from methylthioadenosine"/>
    <property type="evidence" value="ECO:0007669"/>
    <property type="project" value="UniProtKB-UniRule"/>
</dbReference>
<evidence type="ECO:0000256" key="4">
    <source>
        <dbReference type="ARBA" id="ARBA00022833"/>
    </source>
</evidence>
<comment type="subcellular location">
    <subcellularLocation>
        <location evidence="7">Cytoplasm</location>
    </subcellularLocation>
</comment>
<keyword evidence="5 7" id="KW-0486">Methionine biosynthesis</keyword>
<dbReference type="InterPro" id="IPR001303">
    <property type="entry name" value="Aldolase_II/adducin_N"/>
</dbReference>
<dbReference type="UniPathway" id="UPA00904">
    <property type="reaction ID" value="UER00875"/>
</dbReference>
<accession>A0A6A6HAG2</accession>
<keyword evidence="3 7" id="KW-0479">Metal-binding</keyword>
<evidence type="ECO:0000256" key="5">
    <source>
        <dbReference type="ARBA" id="ARBA00023167"/>
    </source>
</evidence>
<evidence type="ECO:0000256" key="2">
    <source>
        <dbReference type="ARBA" id="ARBA00022605"/>
    </source>
</evidence>
<dbReference type="Pfam" id="PF00596">
    <property type="entry name" value="Aldolase_II"/>
    <property type="match status" value="1"/>
</dbReference>
<dbReference type="InterPro" id="IPR017714">
    <property type="entry name" value="MethylthioRu-1-P_deHdtase_MtnB"/>
</dbReference>
<evidence type="ECO:0000256" key="7">
    <source>
        <dbReference type="HAMAP-Rule" id="MF_03116"/>
    </source>
</evidence>
<dbReference type="AlphaFoldDB" id="A0A6A6HAG2"/>
<dbReference type="SUPFAM" id="SSF53639">
    <property type="entry name" value="AraD/HMP-PK domain-like"/>
    <property type="match status" value="1"/>
</dbReference>
<dbReference type="HAMAP" id="MF_03116">
    <property type="entry name" value="Salvage_MtnB_euk"/>
    <property type="match status" value="1"/>
</dbReference>
<dbReference type="InterPro" id="IPR027514">
    <property type="entry name" value="Salvage_MtnB_euk"/>
</dbReference>
<evidence type="ECO:0000313" key="10">
    <source>
        <dbReference type="Proteomes" id="UP000800092"/>
    </source>
</evidence>
<evidence type="ECO:0000256" key="1">
    <source>
        <dbReference type="ARBA" id="ARBA00022490"/>
    </source>
</evidence>
<dbReference type="GO" id="GO:0005737">
    <property type="term" value="C:cytoplasm"/>
    <property type="evidence" value="ECO:0007669"/>
    <property type="project" value="UniProtKB-SubCell"/>
</dbReference>
<keyword evidence="1 7" id="KW-0963">Cytoplasm</keyword>
<feature type="binding site" evidence="7">
    <location>
        <position position="204"/>
    </location>
    <ligand>
        <name>Zn(2+)</name>
        <dbReference type="ChEBI" id="CHEBI:29105"/>
    </ligand>
</feature>
<dbReference type="SMART" id="SM01007">
    <property type="entry name" value="Aldolase_II"/>
    <property type="match status" value="1"/>
</dbReference>
<dbReference type="OrthoDB" id="191080at2759"/>
<dbReference type="PANTHER" id="PTHR10640">
    <property type="entry name" value="METHYLTHIORIBULOSE-1-PHOSPHATE DEHYDRATASE"/>
    <property type="match status" value="1"/>
</dbReference>
<organism evidence="9 10">
    <name type="scientific">Viridothelium virens</name>
    <name type="common">Speckled blister lichen</name>
    <name type="synonym">Trypethelium virens</name>
    <dbReference type="NCBI Taxonomy" id="1048519"/>
    <lineage>
        <taxon>Eukaryota</taxon>
        <taxon>Fungi</taxon>
        <taxon>Dikarya</taxon>
        <taxon>Ascomycota</taxon>
        <taxon>Pezizomycotina</taxon>
        <taxon>Dothideomycetes</taxon>
        <taxon>Dothideomycetes incertae sedis</taxon>
        <taxon>Trypetheliales</taxon>
        <taxon>Trypetheliaceae</taxon>
        <taxon>Viridothelium</taxon>
    </lineage>
</organism>
<comment type="pathway">
    <text evidence="7">Amino-acid biosynthesis; L-methionine biosynthesis via salvage pathway; L-methionine from S-methyl-5-thio-alpha-D-ribose 1-phosphate: step 2/6.</text>
</comment>
<dbReference type="GO" id="GO:0008270">
    <property type="term" value="F:zinc ion binding"/>
    <property type="evidence" value="ECO:0007669"/>
    <property type="project" value="UniProtKB-UniRule"/>
</dbReference>